<organism evidence="3 4">
    <name type="scientific">Leyella stercorea</name>
    <dbReference type="NCBI Taxonomy" id="363265"/>
    <lineage>
        <taxon>Bacteria</taxon>
        <taxon>Pseudomonadati</taxon>
        <taxon>Bacteroidota</taxon>
        <taxon>Bacteroidia</taxon>
        <taxon>Bacteroidales</taxon>
        <taxon>Prevotellaceae</taxon>
        <taxon>Leyella</taxon>
    </lineage>
</organism>
<feature type="domain" description="CAAX prenyl protease 2/Lysostaphin resistance protein A-like" evidence="2">
    <location>
        <begin position="119"/>
        <end position="205"/>
    </location>
</feature>
<sequence>MKKRELLNVALYLFAFLTIQAITVAAAMLISQSSGMTASTTTITTLASSIITIALFYKLRWTPCSGAYINTRPWFTMFWVVCLTIGTIAPLAYLTELLGVTLPDTYNEMFKGIMQHKLGFITIGIIAPIAEEYVFRGAILRVLCDITGKHRQWVAIVLSAALFATVHGNMAQGIGAFLCGLLLGWMYVRTGSIVPGVVYHWVNNSTAVLLYRLMPQSADMQFADFFGGDMKRVALAIIFSLMIFGASMFQLNLRLQKPQQ</sequence>
<feature type="transmembrane region" description="Helical" evidence="1">
    <location>
        <begin position="9"/>
        <end position="30"/>
    </location>
</feature>
<keyword evidence="3" id="KW-0645">Protease</keyword>
<reference evidence="3 4" key="1">
    <citation type="submission" date="2018-08" db="EMBL/GenBank/DDBJ databases">
        <title>A genome reference for cultivated species of the human gut microbiota.</title>
        <authorList>
            <person name="Zou Y."/>
            <person name="Xue W."/>
            <person name="Luo G."/>
        </authorList>
    </citation>
    <scope>NUCLEOTIDE SEQUENCE [LARGE SCALE GENOMIC DNA]</scope>
    <source>
        <strain evidence="3 4">AF42-9</strain>
    </source>
</reference>
<dbReference type="GO" id="GO:0006508">
    <property type="term" value="P:proteolysis"/>
    <property type="evidence" value="ECO:0007669"/>
    <property type="project" value="UniProtKB-KW"/>
</dbReference>
<feature type="transmembrane region" description="Helical" evidence="1">
    <location>
        <begin position="78"/>
        <end position="98"/>
    </location>
</feature>
<evidence type="ECO:0000313" key="4">
    <source>
        <dbReference type="Proteomes" id="UP000286598"/>
    </source>
</evidence>
<comment type="caution">
    <text evidence="3">The sequence shown here is derived from an EMBL/GenBank/DDBJ whole genome shotgun (WGS) entry which is preliminary data.</text>
</comment>
<keyword evidence="4" id="KW-1185">Reference proteome</keyword>
<evidence type="ECO:0000256" key="1">
    <source>
        <dbReference type="SAM" id="Phobius"/>
    </source>
</evidence>
<accession>A0A3R6FG84</accession>
<feature type="transmembrane region" description="Helical" evidence="1">
    <location>
        <begin position="233"/>
        <end position="253"/>
    </location>
</feature>
<keyword evidence="1" id="KW-1133">Transmembrane helix</keyword>
<name>A0A3R6FG84_9BACT</name>
<keyword evidence="3" id="KW-0482">Metalloprotease</keyword>
<dbReference type="GO" id="GO:0004175">
    <property type="term" value="F:endopeptidase activity"/>
    <property type="evidence" value="ECO:0007669"/>
    <property type="project" value="UniProtKB-ARBA"/>
</dbReference>
<dbReference type="Pfam" id="PF02517">
    <property type="entry name" value="Rce1-like"/>
    <property type="match status" value="1"/>
</dbReference>
<dbReference type="AlphaFoldDB" id="A0A3R6FG84"/>
<feature type="transmembrane region" description="Helical" evidence="1">
    <location>
        <begin position="36"/>
        <end position="57"/>
    </location>
</feature>
<dbReference type="GO" id="GO:0008237">
    <property type="term" value="F:metallopeptidase activity"/>
    <property type="evidence" value="ECO:0007669"/>
    <property type="project" value="UniProtKB-KW"/>
</dbReference>
<dbReference type="EMBL" id="QRNO01000086">
    <property type="protein sequence ID" value="RHK47631.1"/>
    <property type="molecule type" value="Genomic_DNA"/>
</dbReference>
<evidence type="ECO:0000259" key="2">
    <source>
        <dbReference type="Pfam" id="PF02517"/>
    </source>
</evidence>
<proteinExistence type="predicted"/>
<protein>
    <submittedName>
        <fullName evidence="3">CPBP family intramembrane metalloprotease</fullName>
    </submittedName>
</protein>
<dbReference type="GO" id="GO:0080120">
    <property type="term" value="P:CAAX-box protein maturation"/>
    <property type="evidence" value="ECO:0007669"/>
    <property type="project" value="UniProtKB-ARBA"/>
</dbReference>
<keyword evidence="1" id="KW-0472">Membrane</keyword>
<feature type="transmembrane region" description="Helical" evidence="1">
    <location>
        <begin position="118"/>
        <end position="135"/>
    </location>
</feature>
<dbReference type="PANTHER" id="PTHR36435">
    <property type="entry name" value="SLR1288 PROTEIN"/>
    <property type="match status" value="1"/>
</dbReference>
<dbReference type="OrthoDB" id="158986at2"/>
<dbReference type="InterPro" id="IPR003675">
    <property type="entry name" value="Rce1/LyrA-like_dom"/>
</dbReference>
<dbReference type="PANTHER" id="PTHR36435:SF1">
    <property type="entry name" value="CAAX AMINO TERMINAL PROTEASE FAMILY PROTEIN"/>
    <property type="match status" value="1"/>
</dbReference>
<dbReference type="Proteomes" id="UP000286598">
    <property type="component" value="Unassembled WGS sequence"/>
</dbReference>
<feature type="transmembrane region" description="Helical" evidence="1">
    <location>
        <begin position="156"/>
        <end position="187"/>
    </location>
</feature>
<dbReference type="InterPro" id="IPR052710">
    <property type="entry name" value="CAAX_protease"/>
</dbReference>
<keyword evidence="3" id="KW-0378">Hydrolase</keyword>
<evidence type="ECO:0000313" key="3">
    <source>
        <dbReference type="EMBL" id="RHK47631.1"/>
    </source>
</evidence>
<keyword evidence="1" id="KW-0812">Transmembrane</keyword>
<gene>
    <name evidence="3" type="ORF">DW060_11975</name>
</gene>